<proteinExistence type="predicted"/>
<evidence type="ECO:0008006" key="3">
    <source>
        <dbReference type="Google" id="ProtNLM"/>
    </source>
</evidence>
<protein>
    <recommendedName>
        <fullName evidence="3">ACT domain-containing protein</fullName>
    </recommendedName>
</protein>
<reference evidence="1 2" key="1">
    <citation type="submission" date="2020-07" db="EMBL/GenBank/DDBJ databases">
        <title>Novel species isolated from subtropical streams in China.</title>
        <authorList>
            <person name="Lu H."/>
        </authorList>
    </citation>
    <scope>NUCLEOTIDE SEQUENCE [LARGE SCALE GENOMIC DNA]</scope>
    <source>
        <strain evidence="1 2">LX20W</strain>
    </source>
</reference>
<sequence>MTDTNHHQKTFRFCIEAEGAIGTLEGALAIVRRLGLELRSLRTTGGLAGLEVSMRLASAEEDALVLCRQRLHNVIGILPIRESPALVAVDNASQARRLA</sequence>
<gene>
    <name evidence="1" type="ORF">H3H37_14815</name>
</gene>
<organism evidence="1 2">
    <name type="scientific">Rugamonas brunnea</name>
    <dbReference type="NCBI Taxonomy" id="2758569"/>
    <lineage>
        <taxon>Bacteria</taxon>
        <taxon>Pseudomonadati</taxon>
        <taxon>Pseudomonadota</taxon>
        <taxon>Betaproteobacteria</taxon>
        <taxon>Burkholderiales</taxon>
        <taxon>Oxalobacteraceae</taxon>
        <taxon>Telluria group</taxon>
        <taxon>Rugamonas</taxon>
    </lineage>
</organism>
<evidence type="ECO:0000313" key="1">
    <source>
        <dbReference type="EMBL" id="MBA5638328.1"/>
    </source>
</evidence>
<name>A0A7W2ETH7_9BURK</name>
<keyword evidence="2" id="KW-1185">Reference proteome</keyword>
<dbReference type="AlphaFoldDB" id="A0A7W2ETH7"/>
<evidence type="ECO:0000313" key="2">
    <source>
        <dbReference type="Proteomes" id="UP000534388"/>
    </source>
</evidence>
<dbReference type="Proteomes" id="UP000534388">
    <property type="component" value="Unassembled WGS sequence"/>
</dbReference>
<accession>A0A7W2ETH7</accession>
<comment type="caution">
    <text evidence="1">The sequence shown here is derived from an EMBL/GenBank/DDBJ whole genome shotgun (WGS) entry which is preliminary data.</text>
</comment>
<dbReference type="EMBL" id="JACEZT010000009">
    <property type="protein sequence ID" value="MBA5638328.1"/>
    <property type="molecule type" value="Genomic_DNA"/>
</dbReference>